<comment type="caution">
    <text evidence="2">The sequence shown here is derived from an EMBL/GenBank/DDBJ whole genome shotgun (WGS) entry which is preliminary data.</text>
</comment>
<dbReference type="RefSeq" id="WP_200275089.1">
    <property type="nucleotide sequence ID" value="NZ_JAENII010000001.1"/>
</dbReference>
<reference evidence="2" key="1">
    <citation type="submission" date="2021-01" db="EMBL/GenBank/DDBJ databases">
        <title>Modified the classification status of verrucomicrobia.</title>
        <authorList>
            <person name="Feng X."/>
        </authorList>
    </citation>
    <scope>NUCLEOTIDE SEQUENCE</scope>
    <source>
        <strain evidence="2">KCTC 22201</strain>
    </source>
</reference>
<evidence type="ECO:0000256" key="1">
    <source>
        <dbReference type="SAM" id="MobiDB-lite"/>
    </source>
</evidence>
<name>A0A934RBK9_9BACT</name>
<dbReference type="Proteomes" id="UP000658278">
    <property type="component" value="Unassembled WGS sequence"/>
</dbReference>
<dbReference type="AlphaFoldDB" id="A0A934RBK9"/>
<keyword evidence="3" id="KW-1185">Reference proteome</keyword>
<proteinExistence type="predicted"/>
<evidence type="ECO:0000313" key="2">
    <source>
        <dbReference type="EMBL" id="MBK1825465.1"/>
    </source>
</evidence>
<organism evidence="2 3">
    <name type="scientific">Haloferula rosea</name>
    <dbReference type="NCBI Taxonomy" id="490093"/>
    <lineage>
        <taxon>Bacteria</taxon>
        <taxon>Pseudomonadati</taxon>
        <taxon>Verrucomicrobiota</taxon>
        <taxon>Verrucomicrobiia</taxon>
        <taxon>Verrucomicrobiales</taxon>
        <taxon>Verrucomicrobiaceae</taxon>
        <taxon>Haloferula</taxon>
    </lineage>
</organism>
<accession>A0A934RBK9</accession>
<protein>
    <submittedName>
        <fullName evidence="2">Uncharacterized protein</fullName>
    </submittedName>
</protein>
<dbReference type="EMBL" id="JAENII010000001">
    <property type="protein sequence ID" value="MBK1825465.1"/>
    <property type="molecule type" value="Genomic_DNA"/>
</dbReference>
<evidence type="ECO:0000313" key="3">
    <source>
        <dbReference type="Proteomes" id="UP000658278"/>
    </source>
</evidence>
<gene>
    <name evidence="2" type="ORF">JIN81_00415</name>
</gene>
<feature type="region of interest" description="Disordered" evidence="1">
    <location>
        <begin position="755"/>
        <end position="777"/>
    </location>
</feature>
<sequence>MVNNPTLIRFLAAVLLVTQISAYEVWIGTHLMRSADANDLPSWSLTASQVDGFNVNRAPHDTDPASNQEYRTIFQQFTNAESAITEFARSQATRDPEKVDELAFPSIAQRLEDIFSLERNFGYELTAIMFYDERGTFQGTEYLYEWTDTEIQYLRDWLDDNGHSDIELKWNVRNNSVRNQQIAAKPIVDSVEIEASTTALLNNTNNQITFFTWYWNNPATANKPIALQIPRTLNSLNQFKGTRRVAEKIGGIIGYGDDGMRSDRLIFLPVTYNDNYDYLPETVSNGANYTNTLTSIALSLIEQRTLFEGRVRVPTIADADSTTRLFPPTVDPIADQIVPSGTSTGPLAFSVGDDATPASDLTISKSSSNTSLVSEANIVFGGSGANRTVEITPEPGQSGSAEIELWVGDGTLGTPVSFTVTVLPPGLIPETLYSLAPDCSIKENLELEKQSSATVDVGSRGSGSGVERCTVYVFQLPDLGVTANPFQEANFTFNYVAKSSTLRGHDLYGLGRRSSPTPVPGDYYAETTTADPTDATRLQQAIMNNSTPLGLVTTTAGGSANLAAYLNAQYAGGAGAGEYVFLRINTRDTGSGVNYATLTMSEGGASGPVDTRPRIRYTATNPVPTITSIPSQTLGLGESSDGLSFAIGDDGTPAGSLALSGLSSDTTLVPNSNIVFGGSGANRTVTVTPAPGLLGSVDITIQVSDGTFTAETNFTVTVEGTQQVMAGWDFWSSDTAPDANVTAAGIIASASASTATGNWSRTDDGGSGRGSSGDQTWGSFGGNGVLASAVTSGSSSNLTALNGVTDAELTLTVTNNGPTDWELDAFHMDVIAFRPNAPRTYELEVVSGDVTQGVVFTSADDEISELGGSLSGSNDDHDEVDIDLSGLADSTLETGGSAVFRITFSSGTGSGGGHHLFLDNVAVSGATVPLSERENWRFRYFGTIENSGVAADGFDVNDDGESNLLEFATGQDPHAATRAVTTLDLAGGGTTFRYARSKAALADGFIFQPMWSDSLAAGSWSTVDLVDGPDPRNPDTADLEFRRATMPLSQEGRRFFRLEILEP</sequence>